<dbReference type="AlphaFoldDB" id="A0A1B9N9P0"/>
<accession>A0A1B9N9P0</accession>
<name>A0A1B9N9P0_9MICO</name>
<sequence length="151" mass="15472">MATVTGTTLFIFSVVGFALCFVAAALIYSAFGAPVALTDPLLQLILPLLGIGLGAALTSAFSLGVAAMLRSETWAVSLTFVFLFLVPTLLASLPWEWAATASEYVLGTTVQALPVTAAGVTGDYLADVLITVGWAAAALIGGAFVMGRRDA</sequence>
<reference evidence="2 3" key="1">
    <citation type="submission" date="2016-05" db="EMBL/GenBank/DDBJ databases">
        <authorList>
            <person name="Lavstsen T."/>
            <person name="Jespersen J.S."/>
        </authorList>
    </citation>
    <scope>NUCLEOTIDE SEQUENCE [LARGE SCALE GENOMIC DNA]</scope>
    <source>
        <strain evidence="2 3">YLB-01</strain>
    </source>
</reference>
<keyword evidence="1" id="KW-1133">Transmembrane helix</keyword>
<dbReference type="OrthoDB" id="5075680at2"/>
<feature type="transmembrane region" description="Helical" evidence="1">
    <location>
        <begin position="124"/>
        <end position="146"/>
    </location>
</feature>
<keyword evidence="1" id="KW-0812">Transmembrane</keyword>
<protein>
    <submittedName>
        <fullName evidence="2">Uncharacterized protein</fullName>
    </submittedName>
</protein>
<feature type="transmembrane region" description="Helical" evidence="1">
    <location>
        <begin position="42"/>
        <end position="67"/>
    </location>
</feature>
<evidence type="ECO:0000256" key="1">
    <source>
        <dbReference type="SAM" id="Phobius"/>
    </source>
</evidence>
<dbReference type="Proteomes" id="UP000093355">
    <property type="component" value="Unassembled WGS sequence"/>
</dbReference>
<keyword evidence="3" id="KW-1185">Reference proteome</keyword>
<organism evidence="2 3">
    <name type="scientific">Microbacterium sediminis</name>
    <dbReference type="NCBI Taxonomy" id="904291"/>
    <lineage>
        <taxon>Bacteria</taxon>
        <taxon>Bacillati</taxon>
        <taxon>Actinomycetota</taxon>
        <taxon>Actinomycetes</taxon>
        <taxon>Micrococcales</taxon>
        <taxon>Microbacteriaceae</taxon>
        <taxon>Microbacterium</taxon>
    </lineage>
</organism>
<dbReference type="EMBL" id="LXMD01000025">
    <property type="protein sequence ID" value="OCG73328.1"/>
    <property type="molecule type" value="Genomic_DNA"/>
</dbReference>
<proteinExistence type="predicted"/>
<gene>
    <name evidence="2" type="ORF">A7J15_08545</name>
</gene>
<keyword evidence="1" id="KW-0472">Membrane</keyword>
<dbReference type="RefSeq" id="WP_067026948.1">
    <property type="nucleotide sequence ID" value="NZ_JRNY01000006.1"/>
</dbReference>
<evidence type="ECO:0000313" key="3">
    <source>
        <dbReference type="Proteomes" id="UP000093355"/>
    </source>
</evidence>
<evidence type="ECO:0000313" key="2">
    <source>
        <dbReference type="EMBL" id="OCG73328.1"/>
    </source>
</evidence>
<feature type="transmembrane region" description="Helical" evidence="1">
    <location>
        <begin position="74"/>
        <end position="95"/>
    </location>
</feature>
<dbReference type="STRING" id="904291.A7J15_08545"/>
<comment type="caution">
    <text evidence="2">The sequence shown here is derived from an EMBL/GenBank/DDBJ whole genome shotgun (WGS) entry which is preliminary data.</text>
</comment>